<dbReference type="Pfam" id="PF00293">
    <property type="entry name" value="NUDIX"/>
    <property type="match status" value="1"/>
</dbReference>
<dbReference type="InterPro" id="IPR015797">
    <property type="entry name" value="NUDIX_hydrolase-like_dom_sf"/>
</dbReference>
<dbReference type="PROSITE" id="PS00893">
    <property type="entry name" value="NUDIX_BOX"/>
    <property type="match status" value="1"/>
</dbReference>
<sequence length="112" mass="12250">MREEYYHDPDAPTSNSLAPSAFAVVRDDAGRVLLVRRADNGHWELPGGRVDLGESAPTAAEREVAEESGVTVKVTGEAAWVPVDRLDALVMHPTMRRRVIDALGEPNVPHVR</sequence>
<evidence type="ECO:0000256" key="2">
    <source>
        <dbReference type="ARBA" id="ARBA00005582"/>
    </source>
</evidence>
<keyword evidence="7" id="KW-1185">Reference proteome</keyword>
<dbReference type="InterPro" id="IPR020084">
    <property type="entry name" value="NUDIX_hydrolase_CS"/>
</dbReference>
<dbReference type="Gene3D" id="3.90.79.10">
    <property type="entry name" value="Nucleoside Triphosphate Pyrophosphohydrolase"/>
    <property type="match status" value="1"/>
</dbReference>
<comment type="similarity">
    <text evidence="2 4">Belongs to the Nudix hydrolase family.</text>
</comment>
<reference evidence="6 7" key="1">
    <citation type="submission" date="2020-05" db="EMBL/GenBank/DDBJ databases">
        <authorList>
            <person name="Mo P."/>
        </authorList>
    </citation>
    <scope>NUCLEOTIDE SEQUENCE [LARGE SCALE GENOMIC DNA]</scope>
    <source>
        <strain evidence="6 7">Gen01</strain>
    </source>
</reference>
<evidence type="ECO:0000256" key="3">
    <source>
        <dbReference type="ARBA" id="ARBA00022801"/>
    </source>
</evidence>
<dbReference type="CDD" id="cd02883">
    <property type="entry name" value="NUDIX_Hydrolase"/>
    <property type="match status" value="1"/>
</dbReference>
<dbReference type="KEGG" id="pbro:HOP40_28500"/>
<dbReference type="GO" id="GO:0016787">
    <property type="term" value="F:hydrolase activity"/>
    <property type="evidence" value="ECO:0007669"/>
    <property type="project" value="UniProtKB-KW"/>
</dbReference>
<dbReference type="AlphaFoldDB" id="A0A6M6JRD9"/>
<name>A0A6M6JRD9_9PSEU</name>
<evidence type="ECO:0000313" key="7">
    <source>
        <dbReference type="Proteomes" id="UP000505377"/>
    </source>
</evidence>
<dbReference type="InterPro" id="IPR020476">
    <property type="entry name" value="Nudix_hydrolase"/>
</dbReference>
<accession>A0A6M6JRD9</accession>
<dbReference type="PANTHER" id="PTHR43046">
    <property type="entry name" value="GDP-MANNOSE MANNOSYL HYDROLASE"/>
    <property type="match status" value="1"/>
</dbReference>
<dbReference type="PRINTS" id="PR00502">
    <property type="entry name" value="NUDIXFAMILY"/>
</dbReference>
<dbReference type="EMBL" id="CP053564">
    <property type="protein sequence ID" value="QJY49212.1"/>
    <property type="molecule type" value="Genomic_DNA"/>
</dbReference>
<evidence type="ECO:0000256" key="1">
    <source>
        <dbReference type="ARBA" id="ARBA00001946"/>
    </source>
</evidence>
<dbReference type="PANTHER" id="PTHR43046:SF16">
    <property type="entry name" value="ADP-RIBOSE PYROPHOSPHATASE YJHB-RELATED"/>
    <property type="match status" value="1"/>
</dbReference>
<keyword evidence="3 4" id="KW-0378">Hydrolase</keyword>
<dbReference type="Proteomes" id="UP000505377">
    <property type="component" value="Chromosome"/>
</dbReference>
<comment type="cofactor">
    <cofactor evidence="1">
        <name>Mg(2+)</name>
        <dbReference type="ChEBI" id="CHEBI:18420"/>
    </cofactor>
</comment>
<dbReference type="SUPFAM" id="SSF55811">
    <property type="entry name" value="Nudix"/>
    <property type="match status" value="1"/>
</dbReference>
<proteinExistence type="inferred from homology"/>
<evidence type="ECO:0000313" key="6">
    <source>
        <dbReference type="EMBL" id="QJY49212.1"/>
    </source>
</evidence>
<evidence type="ECO:0000259" key="5">
    <source>
        <dbReference type="PROSITE" id="PS51462"/>
    </source>
</evidence>
<organism evidence="6 7">
    <name type="scientific">Pseudonocardia broussonetiae</name>
    <dbReference type="NCBI Taxonomy" id="2736640"/>
    <lineage>
        <taxon>Bacteria</taxon>
        <taxon>Bacillati</taxon>
        <taxon>Actinomycetota</taxon>
        <taxon>Actinomycetes</taxon>
        <taxon>Pseudonocardiales</taxon>
        <taxon>Pseudonocardiaceae</taxon>
        <taxon>Pseudonocardia</taxon>
    </lineage>
</organism>
<dbReference type="InterPro" id="IPR000086">
    <property type="entry name" value="NUDIX_hydrolase_dom"/>
</dbReference>
<gene>
    <name evidence="6" type="ORF">HOP40_28500</name>
</gene>
<feature type="domain" description="Nudix hydrolase" evidence="5">
    <location>
        <begin position="14"/>
        <end position="112"/>
    </location>
</feature>
<protein>
    <submittedName>
        <fullName evidence="6">NUDIX domain-containing protein</fullName>
    </submittedName>
</protein>
<dbReference type="PROSITE" id="PS51462">
    <property type="entry name" value="NUDIX"/>
    <property type="match status" value="1"/>
</dbReference>
<dbReference type="RefSeq" id="WP_172164465.1">
    <property type="nucleotide sequence ID" value="NZ_CP053564.1"/>
</dbReference>
<evidence type="ECO:0000256" key="4">
    <source>
        <dbReference type="RuleBase" id="RU003476"/>
    </source>
</evidence>